<name>A0A9Y2JNG5_9PSEU</name>
<protein>
    <submittedName>
        <fullName evidence="1">Uncharacterized protein</fullName>
    </submittedName>
</protein>
<evidence type="ECO:0000313" key="2">
    <source>
        <dbReference type="Proteomes" id="UP001239397"/>
    </source>
</evidence>
<dbReference type="AlphaFoldDB" id="A0A9Y2JNG5"/>
<evidence type="ECO:0000313" key="1">
    <source>
        <dbReference type="EMBL" id="WIY00925.1"/>
    </source>
</evidence>
<dbReference type="KEGG" id="amog:QRX60_43910"/>
<accession>A0A9Y2JNG5</accession>
<dbReference type="EMBL" id="CP127295">
    <property type="protein sequence ID" value="WIY00925.1"/>
    <property type="molecule type" value="Genomic_DNA"/>
</dbReference>
<sequence>MLDNEAAREVFGPAGHVRARRRGGGRALRAPAWELWNRPAAYLALPDRCADHPGRDLMLVR</sequence>
<reference evidence="1 2" key="1">
    <citation type="submission" date="2023-06" db="EMBL/GenBank/DDBJ databases">
        <authorList>
            <person name="Oyuntsetseg B."/>
            <person name="Kim S.B."/>
        </authorList>
    </citation>
    <scope>NUCLEOTIDE SEQUENCE [LARGE SCALE GENOMIC DNA]</scope>
    <source>
        <strain evidence="1 2">4-36</strain>
    </source>
</reference>
<dbReference type="RefSeq" id="WP_285997386.1">
    <property type="nucleotide sequence ID" value="NZ_CP127295.1"/>
</dbReference>
<organism evidence="1 2">
    <name type="scientific">Amycolatopsis mongoliensis</name>
    <dbReference type="NCBI Taxonomy" id="715475"/>
    <lineage>
        <taxon>Bacteria</taxon>
        <taxon>Bacillati</taxon>
        <taxon>Actinomycetota</taxon>
        <taxon>Actinomycetes</taxon>
        <taxon>Pseudonocardiales</taxon>
        <taxon>Pseudonocardiaceae</taxon>
        <taxon>Amycolatopsis</taxon>
    </lineage>
</organism>
<dbReference type="Proteomes" id="UP001239397">
    <property type="component" value="Chromosome"/>
</dbReference>
<proteinExistence type="predicted"/>
<gene>
    <name evidence="1" type="ORF">QRX60_43910</name>
</gene>
<keyword evidence="2" id="KW-1185">Reference proteome</keyword>